<dbReference type="AlphaFoldDB" id="I0KF26"/>
<proteinExistence type="predicted"/>
<sequence length="539" mass="58121">MTHRMLSFAVLVLAGGLFTCQNPIDGVKIGLKDPIEQGVVEIRLYDPANNPRPTDNRVKVAGPDANRVVTTLNTTKYKVNPEGVLLLAPAPETVLSTQQPFRFTAVVETNGYLTVLQPMVLTNPSRVGRSVRQISQSKPPRSLLPARSSGRADASGSLSGELTATTNGPTADAWRASVVLLTGTKLTDRDGQAVGGPNTLQVLYVPNRYDDALGNVPGGGILSNVAGLPGKPALGSMRVLSLAGSVALELFNESYQLATQLAPAARWTMEINPATTNAVTGRVVQPGDSIPLYSYDTFLNRWQAETPGVVVRNAQTGKLEYGATASRVATYVAAWTESVCDVGPVFSVTSKLANVDINYRCELIDADNGQRVTTFYANVNNGALIRISNQRSGRRLKLRIYDETDAWGKGTNGGLIAESAVGQACEPKPIPVSLAELPVPPVIKLVLDFRCPSGKTLDEASLPAQIITQYSEVGKESWRSLITATRTVRNVASFKLQTGRRYDFRASTDGGATWPLRENNYLVEQSQWTLKINLDSYCK</sequence>
<dbReference type="PATRIC" id="fig|1166018.3.peg.1699"/>
<keyword evidence="3" id="KW-1185">Reference proteome</keyword>
<name>I0KF26_9BACT</name>
<accession>I0KF26</accession>
<evidence type="ECO:0000313" key="2">
    <source>
        <dbReference type="EMBL" id="CCH02729.1"/>
    </source>
</evidence>
<organism evidence="2 3">
    <name type="scientific">Fibrella aestuarina BUZ 2</name>
    <dbReference type="NCBI Taxonomy" id="1166018"/>
    <lineage>
        <taxon>Bacteria</taxon>
        <taxon>Pseudomonadati</taxon>
        <taxon>Bacteroidota</taxon>
        <taxon>Cytophagia</taxon>
        <taxon>Cytophagales</taxon>
        <taxon>Spirosomataceae</taxon>
        <taxon>Fibrella</taxon>
    </lineage>
</organism>
<gene>
    <name evidence="2" type="ORF">FAES_4730</name>
</gene>
<dbReference type="Proteomes" id="UP000011058">
    <property type="component" value="Chromosome"/>
</dbReference>
<evidence type="ECO:0000313" key="3">
    <source>
        <dbReference type="Proteomes" id="UP000011058"/>
    </source>
</evidence>
<dbReference type="EMBL" id="HE796683">
    <property type="protein sequence ID" value="CCH02729.1"/>
    <property type="molecule type" value="Genomic_DNA"/>
</dbReference>
<feature type="compositionally biased region" description="Low complexity" evidence="1">
    <location>
        <begin position="146"/>
        <end position="160"/>
    </location>
</feature>
<feature type="region of interest" description="Disordered" evidence="1">
    <location>
        <begin position="126"/>
        <end position="168"/>
    </location>
</feature>
<dbReference type="HOGENOM" id="CLU_505034_0_0_10"/>
<dbReference type="eggNOG" id="ENOG502ZAHF">
    <property type="taxonomic scope" value="Bacteria"/>
</dbReference>
<dbReference type="STRING" id="1166018.FAES_4730"/>
<dbReference type="KEGG" id="fae:FAES_4730"/>
<reference evidence="2 3" key="1">
    <citation type="journal article" date="2012" name="J. Bacteriol.">
        <title>Genome Sequence of Fibrella aestuarina BUZ 2T, a Filamentous Marine Bacterium.</title>
        <authorList>
            <person name="Filippini M."/>
            <person name="Qi W."/>
            <person name="Blom J."/>
            <person name="Goesmann A."/>
            <person name="Smits T.H."/>
            <person name="Bagheri H.C."/>
        </authorList>
    </citation>
    <scope>NUCLEOTIDE SEQUENCE [LARGE SCALE GENOMIC DNA]</scope>
    <source>
        <strain evidence="3">BUZ 2T</strain>
    </source>
</reference>
<evidence type="ECO:0000256" key="1">
    <source>
        <dbReference type="SAM" id="MobiDB-lite"/>
    </source>
</evidence>
<dbReference type="RefSeq" id="WP_015333828.1">
    <property type="nucleotide sequence ID" value="NC_020054.1"/>
</dbReference>
<protein>
    <submittedName>
        <fullName evidence="2">Uncharacterized protein</fullName>
    </submittedName>
</protein>